<proteinExistence type="predicted"/>
<dbReference type="eggNOG" id="ENOG502R3GC">
    <property type="taxonomic scope" value="Eukaryota"/>
</dbReference>
<evidence type="ECO:0000313" key="2">
    <source>
        <dbReference type="EnsemblPlants" id="KQL25526"/>
    </source>
</evidence>
<organism evidence="2 3">
    <name type="scientific">Setaria italica</name>
    <name type="common">Foxtail millet</name>
    <name type="synonym">Panicum italicum</name>
    <dbReference type="NCBI Taxonomy" id="4555"/>
    <lineage>
        <taxon>Eukaryota</taxon>
        <taxon>Viridiplantae</taxon>
        <taxon>Streptophyta</taxon>
        <taxon>Embryophyta</taxon>
        <taxon>Tracheophyta</taxon>
        <taxon>Spermatophyta</taxon>
        <taxon>Magnoliopsida</taxon>
        <taxon>Liliopsida</taxon>
        <taxon>Poales</taxon>
        <taxon>Poaceae</taxon>
        <taxon>PACMAD clade</taxon>
        <taxon>Panicoideae</taxon>
        <taxon>Panicodae</taxon>
        <taxon>Paniceae</taxon>
        <taxon>Cenchrinae</taxon>
        <taxon>Setaria</taxon>
    </lineage>
</organism>
<dbReference type="FunCoup" id="K3ZTE9">
    <property type="interactions" value="4"/>
</dbReference>
<accession>K3ZTE9</accession>
<reference evidence="3" key="1">
    <citation type="journal article" date="2012" name="Nat. Biotechnol.">
        <title>Reference genome sequence of the model plant Setaria.</title>
        <authorList>
            <person name="Bennetzen J.L."/>
            <person name="Schmutz J."/>
            <person name="Wang H."/>
            <person name="Percifield R."/>
            <person name="Hawkins J."/>
            <person name="Pontaroli A.C."/>
            <person name="Estep M."/>
            <person name="Feng L."/>
            <person name="Vaughn J.N."/>
            <person name="Grimwood J."/>
            <person name="Jenkins J."/>
            <person name="Barry K."/>
            <person name="Lindquist E."/>
            <person name="Hellsten U."/>
            <person name="Deshpande S."/>
            <person name="Wang X."/>
            <person name="Wu X."/>
            <person name="Mitros T."/>
            <person name="Triplett J."/>
            <person name="Yang X."/>
            <person name="Ye C.Y."/>
            <person name="Mauro-Herrera M."/>
            <person name="Wang L."/>
            <person name="Li P."/>
            <person name="Sharma M."/>
            <person name="Sharma R."/>
            <person name="Ronald P.C."/>
            <person name="Panaud O."/>
            <person name="Kellogg E.A."/>
            <person name="Brutnell T.P."/>
            <person name="Doust A.N."/>
            <person name="Tuskan G.A."/>
            <person name="Rokhsar D."/>
            <person name="Devos K.M."/>
        </authorList>
    </citation>
    <scope>NUCLEOTIDE SEQUENCE [LARGE SCALE GENOMIC DNA]</scope>
    <source>
        <strain evidence="3">cv. Yugu1</strain>
    </source>
</reference>
<protein>
    <submittedName>
        <fullName evidence="2">Uncharacterized protein</fullName>
    </submittedName>
</protein>
<dbReference type="EnsemblPlants" id="KQL25526">
    <property type="protein sequence ID" value="KQL25526"/>
    <property type="gene ID" value="SETIT_029879mg"/>
</dbReference>
<dbReference type="Gramene" id="KQL25526">
    <property type="protein sequence ID" value="KQL25526"/>
    <property type="gene ID" value="SETIT_029879mg"/>
</dbReference>
<reference evidence="2" key="2">
    <citation type="submission" date="2018-08" db="UniProtKB">
        <authorList>
            <consortium name="EnsemblPlants"/>
        </authorList>
    </citation>
    <scope>IDENTIFICATION</scope>
    <source>
        <strain evidence="2">Yugu1</strain>
    </source>
</reference>
<dbReference type="Proteomes" id="UP000004995">
    <property type="component" value="Unassembled WGS sequence"/>
</dbReference>
<dbReference type="EMBL" id="AGNK02001221">
    <property type="status" value="NOT_ANNOTATED_CDS"/>
    <property type="molecule type" value="Genomic_DNA"/>
</dbReference>
<keyword evidence="1" id="KW-0732">Signal</keyword>
<feature type="chain" id="PRO_5011942691" evidence="1">
    <location>
        <begin position="16"/>
        <end position="437"/>
    </location>
</feature>
<dbReference type="HOGENOM" id="CLU_627622_0_0_1"/>
<evidence type="ECO:0000313" key="3">
    <source>
        <dbReference type="Proteomes" id="UP000004995"/>
    </source>
</evidence>
<sequence>MHACCNPLLLHGVAALLERLEVVLEDGDEGVDAAVADVGRHEEQHPLRGEVGRHEVGRAPRPEVQLVERERQPAVHLHVRAQHVLAHGARRQAFPLDGAGAREVDERPEVGAVHAGHLVVDHLRRVLQRPAQEVRHRRRRERPQDQVAEVLGGEAQPVAPIHGQPDLRGLVGVQAAGARHGAPQVGEDGLEPAERAAAALRRPAPERRDEVLGEVRLVDDDVLGALAVAVVRLAAGGAVLPAAVVVLDARRGAGLEEPRLVEVAGGVAVGGDVVGGEADGEGAAAEPGELEEHHLLELLALQVRVQAQELRGGLGGRHVHEVGVHGRLHEARAAVVEEHRGGAVGGRAQLPREGAVLGQHRGEALLDRRRRRCRRREGVDDGHLHLVRHPVEDGQWDVLAPRRRGRAGIVGGPHELGAQHLHLHCCRRSSCLPASSG</sequence>
<keyword evidence="3" id="KW-1185">Reference proteome</keyword>
<dbReference type="InParanoid" id="K3ZTE9"/>
<name>K3ZTE9_SETIT</name>
<dbReference type="AlphaFoldDB" id="K3ZTE9"/>
<evidence type="ECO:0000256" key="1">
    <source>
        <dbReference type="SAM" id="SignalP"/>
    </source>
</evidence>
<feature type="signal peptide" evidence="1">
    <location>
        <begin position="1"/>
        <end position="15"/>
    </location>
</feature>
<dbReference type="OMA" id="HEVGRAP"/>